<dbReference type="PANTHER" id="PTHR30537">
    <property type="entry name" value="HTH-TYPE TRANSCRIPTIONAL REGULATOR"/>
    <property type="match status" value="1"/>
</dbReference>
<keyword evidence="3" id="KW-0238">DNA-binding</keyword>
<dbReference type="Pfam" id="PF00126">
    <property type="entry name" value="HTH_1"/>
    <property type="match status" value="1"/>
</dbReference>
<dbReference type="InterPro" id="IPR005119">
    <property type="entry name" value="LysR_subst-bd"/>
</dbReference>
<evidence type="ECO:0000259" key="5">
    <source>
        <dbReference type="PROSITE" id="PS50931"/>
    </source>
</evidence>
<evidence type="ECO:0000256" key="3">
    <source>
        <dbReference type="ARBA" id="ARBA00023125"/>
    </source>
</evidence>
<dbReference type="PANTHER" id="PTHR30537:SF5">
    <property type="entry name" value="HTH-TYPE TRANSCRIPTIONAL ACTIVATOR TTDR-RELATED"/>
    <property type="match status" value="1"/>
</dbReference>
<keyword evidence="4" id="KW-0804">Transcription</keyword>
<dbReference type="GO" id="GO:0003700">
    <property type="term" value="F:DNA-binding transcription factor activity"/>
    <property type="evidence" value="ECO:0007669"/>
    <property type="project" value="InterPro"/>
</dbReference>
<accession>A0A9X3ITV0</accession>
<dbReference type="InterPro" id="IPR036390">
    <property type="entry name" value="WH_DNA-bd_sf"/>
</dbReference>
<dbReference type="GO" id="GO:0006351">
    <property type="term" value="P:DNA-templated transcription"/>
    <property type="evidence" value="ECO:0007669"/>
    <property type="project" value="TreeGrafter"/>
</dbReference>
<dbReference type="AlphaFoldDB" id="A0A9X3ITV0"/>
<dbReference type="PROSITE" id="PS50931">
    <property type="entry name" value="HTH_LYSR"/>
    <property type="match status" value="1"/>
</dbReference>
<gene>
    <name evidence="6" type="ORF">OUO13_18970</name>
</gene>
<organism evidence="6 7">
    <name type="scientific">Parathalassolituus penaei</name>
    <dbReference type="NCBI Taxonomy" id="2997323"/>
    <lineage>
        <taxon>Bacteria</taxon>
        <taxon>Pseudomonadati</taxon>
        <taxon>Pseudomonadota</taxon>
        <taxon>Gammaproteobacteria</taxon>
        <taxon>Oceanospirillales</taxon>
        <taxon>Oceanospirillaceae</taxon>
        <taxon>Parathalassolituus</taxon>
    </lineage>
</organism>
<dbReference type="InterPro" id="IPR036388">
    <property type="entry name" value="WH-like_DNA-bd_sf"/>
</dbReference>
<dbReference type="InterPro" id="IPR058163">
    <property type="entry name" value="LysR-type_TF_proteobact-type"/>
</dbReference>
<dbReference type="Pfam" id="PF03466">
    <property type="entry name" value="LysR_substrate"/>
    <property type="match status" value="1"/>
</dbReference>
<keyword evidence="7" id="KW-1185">Reference proteome</keyword>
<evidence type="ECO:0000313" key="6">
    <source>
        <dbReference type="EMBL" id="MCY0967266.1"/>
    </source>
</evidence>
<dbReference type="SUPFAM" id="SSF46785">
    <property type="entry name" value="Winged helix' DNA-binding domain"/>
    <property type="match status" value="1"/>
</dbReference>
<dbReference type="EMBL" id="JAPNOA010000059">
    <property type="protein sequence ID" value="MCY0967266.1"/>
    <property type="molecule type" value="Genomic_DNA"/>
</dbReference>
<protein>
    <submittedName>
        <fullName evidence="6">LysR family transcriptional regulator</fullName>
    </submittedName>
</protein>
<dbReference type="Proteomes" id="UP001150830">
    <property type="component" value="Unassembled WGS sequence"/>
</dbReference>
<evidence type="ECO:0000256" key="4">
    <source>
        <dbReference type="ARBA" id="ARBA00023163"/>
    </source>
</evidence>
<reference evidence="6" key="1">
    <citation type="submission" date="2022-11" db="EMBL/GenBank/DDBJ databases">
        <title>Parathalassolutuus dongxingensis gen. nov., sp. nov., a novel member of family Oceanospirillaceae isolated from a coastal shrimp pond in Guangxi, China.</title>
        <authorList>
            <person name="Chen H."/>
        </authorList>
    </citation>
    <scope>NUCLEOTIDE SEQUENCE</scope>
    <source>
        <strain evidence="6">G-43</strain>
    </source>
</reference>
<keyword evidence="2" id="KW-0805">Transcription regulation</keyword>
<dbReference type="CDD" id="cd08475">
    <property type="entry name" value="PBP2_CrgA_like_6"/>
    <property type="match status" value="1"/>
</dbReference>
<evidence type="ECO:0000313" key="7">
    <source>
        <dbReference type="Proteomes" id="UP001150830"/>
    </source>
</evidence>
<evidence type="ECO:0000256" key="2">
    <source>
        <dbReference type="ARBA" id="ARBA00023015"/>
    </source>
</evidence>
<comment type="caution">
    <text evidence="6">The sequence shown here is derived from an EMBL/GenBank/DDBJ whole genome shotgun (WGS) entry which is preliminary data.</text>
</comment>
<proteinExistence type="inferred from homology"/>
<sequence length="301" mass="34111">MTDTGLNDIPTFLDVVETGSFTAAAARHRVTRSAIAKSIARTEARLGIRLFHRTTRQQTLTDEGSRYYEHCRRWLAELRDMETALRDERQGAEGRVKISAPVLFGRHCVAPVMRELLRTHPRLDVAISFSDRVVDIADEGFDLAIRIGELPDSSSLIARPIGRQRMGIYASPVYLAAHGRPTTIEEIQAHTGILYGTASDHSRWRVLDHDGQQREIRMQGRQCHDDLQVIADAAIEGDGLAWLPCWLGNPYVKTGQLDSVMDYNRVLSFDIHVIWPRSAYLPYRTRLTIEALLERIPQRMG</sequence>
<evidence type="ECO:0000256" key="1">
    <source>
        <dbReference type="ARBA" id="ARBA00009437"/>
    </source>
</evidence>
<dbReference type="Gene3D" id="3.40.190.290">
    <property type="match status" value="1"/>
</dbReference>
<feature type="domain" description="HTH lysR-type" evidence="5">
    <location>
        <begin position="1"/>
        <end position="61"/>
    </location>
</feature>
<dbReference type="SUPFAM" id="SSF53850">
    <property type="entry name" value="Periplasmic binding protein-like II"/>
    <property type="match status" value="1"/>
</dbReference>
<dbReference type="RefSeq" id="WP_283175468.1">
    <property type="nucleotide sequence ID" value="NZ_JAPNOA010000059.1"/>
</dbReference>
<dbReference type="Gene3D" id="1.10.10.10">
    <property type="entry name" value="Winged helix-like DNA-binding domain superfamily/Winged helix DNA-binding domain"/>
    <property type="match status" value="1"/>
</dbReference>
<dbReference type="FunFam" id="1.10.10.10:FF:000001">
    <property type="entry name" value="LysR family transcriptional regulator"/>
    <property type="match status" value="1"/>
</dbReference>
<dbReference type="GO" id="GO:0043565">
    <property type="term" value="F:sequence-specific DNA binding"/>
    <property type="evidence" value="ECO:0007669"/>
    <property type="project" value="TreeGrafter"/>
</dbReference>
<name>A0A9X3ITV0_9GAMM</name>
<comment type="similarity">
    <text evidence="1">Belongs to the LysR transcriptional regulatory family.</text>
</comment>
<dbReference type="InterPro" id="IPR000847">
    <property type="entry name" value="LysR_HTH_N"/>
</dbReference>